<keyword evidence="3 6" id="KW-0812">Transmembrane</keyword>
<dbReference type="Proteomes" id="UP000054526">
    <property type="component" value="Unassembled WGS sequence"/>
</dbReference>
<dbReference type="InterPro" id="IPR052053">
    <property type="entry name" value="IM_YidH-like"/>
</dbReference>
<dbReference type="PANTHER" id="PTHR34187">
    <property type="entry name" value="FGR18P"/>
    <property type="match status" value="1"/>
</dbReference>
<evidence type="ECO:0000259" key="7">
    <source>
        <dbReference type="Pfam" id="PF02656"/>
    </source>
</evidence>
<evidence type="ECO:0000256" key="3">
    <source>
        <dbReference type="ARBA" id="ARBA00022692"/>
    </source>
</evidence>
<reference evidence="8 9" key="1">
    <citation type="submission" date="2014-12" db="EMBL/GenBank/DDBJ databases">
        <title>Draft genome sequence of Cohnella kolymensis strain B-2846.</title>
        <authorList>
            <person name="Karlyshev A.V."/>
            <person name="Kudryashova E.B."/>
        </authorList>
    </citation>
    <scope>NUCLEOTIDE SEQUENCE [LARGE SCALE GENOMIC DNA]</scope>
    <source>
        <strain evidence="8 9">VKM B-2846</strain>
    </source>
</reference>
<keyword evidence="5 6" id="KW-0472">Membrane</keyword>
<evidence type="ECO:0000313" key="8">
    <source>
        <dbReference type="EMBL" id="KIL34166.1"/>
    </source>
</evidence>
<organism evidence="8 9">
    <name type="scientific">Cohnella kolymensis</name>
    <dbReference type="NCBI Taxonomy" id="1590652"/>
    <lineage>
        <taxon>Bacteria</taxon>
        <taxon>Bacillati</taxon>
        <taxon>Bacillota</taxon>
        <taxon>Bacilli</taxon>
        <taxon>Bacillales</taxon>
        <taxon>Paenibacillaceae</taxon>
        <taxon>Cohnella</taxon>
    </lineage>
</organism>
<feature type="domain" description="DUF202" evidence="7">
    <location>
        <begin position="12"/>
        <end position="82"/>
    </location>
</feature>
<evidence type="ECO:0000256" key="5">
    <source>
        <dbReference type="ARBA" id="ARBA00023136"/>
    </source>
</evidence>
<dbReference type="Pfam" id="PF02656">
    <property type="entry name" value="DUF202"/>
    <property type="match status" value="1"/>
</dbReference>
<dbReference type="InterPro" id="IPR003807">
    <property type="entry name" value="DUF202"/>
</dbReference>
<dbReference type="PANTHER" id="PTHR34187:SF2">
    <property type="entry name" value="DUF202 DOMAIN-CONTAINING PROTEIN"/>
    <property type="match status" value="1"/>
</dbReference>
<evidence type="ECO:0000256" key="4">
    <source>
        <dbReference type="ARBA" id="ARBA00022989"/>
    </source>
</evidence>
<proteinExistence type="predicted"/>
<sequence>MVNRQDAKYVQQHLANERTYLAWIRTSITIVGLGFLAAGVIFRSSPYGMAGHRVAAVVGIGAVVAGGAIMGLATKDYFVKRRGINEEAFQTTALLIWLMLVTLGVVDICLVILVVILMFY</sequence>
<comment type="subcellular location">
    <subcellularLocation>
        <location evidence="1">Cell membrane</location>
        <topology evidence="1">Multi-pass membrane protein</topology>
    </subcellularLocation>
</comment>
<evidence type="ECO:0000256" key="2">
    <source>
        <dbReference type="ARBA" id="ARBA00022475"/>
    </source>
</evidence>
<evidence type="ECO:0000256" key="1">
    <source>
        <dbReference type="ARBA" id="ARBA00004651"/>
    </source>
</evidence>
<keyword evidence="2" id="KW-1003">Cell membrane</keyword>
<dbReference type="EMBL" id="JXAL01000034">
    <property type="protein sequence ID" value="KIL34166.1"/>
    <property type="molecule type" value="Genomic_DNA"/>
</dbReference>
<comment type="caution">
    <text evidence="8">The sequence shown here is derived from an EMBL/GenBank/DDBJ whole genome shotgun (WGS) entry which is preliminary data.</text>
</comment>
<name>A0ABR4ZZB3_9BACL</name>
<evidence type="ECO:0000256" key="6">
    <source>
        <dbReference type="SAM" id="Phobius"/>
    </source>
</evidence>
<feature type="transmembrane region" description="Helical" evidence="6">
    <location>
        <begin position="20"/>
        <end position="42"/>
    </location>
</feature>
<protein>
    <recommendedName>
        <fullName evidence="7">DUF202 domain-containing protein</fullName>
    </recommendedName>
</protein>
<evidence type="ECO:0000313" key="9">
    <source>
        <dbReference type="Proteomes" id="UP000054526"/>
    </source>
</evidence>
<gene>
    <name evidence="8" type="ORF">SD71_21070</name>
</gene>
<feature type="transmembrane region" description="Helical" evidence="6">
    <location>
        <begin position="54"/>
        <end position="74"/>
    </location>
</feature>
<keyword evidence="4 6" id="KW-1133">Transmembrane helix</keyword>
<accession>A0ABR4ZZB3</accession>
<dbReference type="RefSeq" id="WP_041067776.1">
    <property type="nucleotide sequence ID" value="NZ_JXAL01000034.1"/>
</dbReference>
<feature type="transmembrane region" description="Helical" evidence="6">
    <location>
        <begin position="94"/>
        <end position="119"/>
    </location>
</feature>
<keyword evidence="9" id="KW-1185">Reference proteome</keyword>